<comment type="similarity">
    <text evidence="1 5">Belongs to the glycosyl hydrolase 1 family.</text>
</comment>
<evidence type="ECO:0000313" key="8">
    <source>
        <dbReference type="Proteomes" id="UP000013785"/>
    </source>
</evidence>
<gene>
    <name evidence="7" type="ORF">UC3_03003</name>
</gene>
<dbReference type="PANTHER" id="PTHR10353">
    <property type="entry name" value="GLYCOSYL HYDROLASE"/>
    <property type="match status" value="1"/>
</dbReference>
<dbReference type="Pfam" id="PF00232">
    <property type="entry name" value="Glyco_hydro_1"/>
    <property type="match status" value="1"/>
</dbReference>
<dbReference type="InterPro" id="IPR001360">
    <property type="entry name" value="Glyco_hydro_1"/>
</dbReference>
<dbReference type="PROSITE" id="PS00572">
    <property type="entry name" value="GLYCOSYL_HYDROL_F1_1"/>
    <property type="match status" value="1"/>
</dbReference>
<dbReference type="SUPFAM" id="SSF51445">
    <property type="entry name" value="(Trans)glycosidases"/>
    <property type="match status" value="1"/>
</dbReference>
<dbReference type="PANTHER" id="PTHR10353:SF136">
    <property type="entry name" value="ARYL-PHOSPHO-BETA-D-GLUCOSIDASE BGLC"/>
    <property type="match status" value="1"/>
</dbReference>
<dbReference type="PATRIC" id="fig|1158610.3.peg.2985"/>
<keyword evidence="2 6" id="KW-0378">Hydrolase</keyword>
<comment type="caution">
    <text evidence="7">The sequence shown here is derived from an EMBL/GenBank/DDBJ whole genome shotgun (WGS) entry which is preliminary data.</text>
</comment>
<accession>R3WLA6</accession>
<reference evidence="7 8" key="1">
    <citation type="submission" date="2013-02" db="EMBL/GenBank/DDBJ databases">
        <title>The Genome Sequence of Enterococcus phoeniculicola BAA-412.</title>
        <authorList>
            <consortium name="The Broad Institute Genome Sequencing Platform"/>
            <consortium name="The Broad Institute Genome Sequencing Center for Infectious Disease"/>
            <person name="Earl A.M."/>
            <person name="Gilmore M.S."/>
            <person name="Lebreton F."/>
            <person name="Walker B."/>
            <person name="Young S.K."/>
            <person name="Zeng Q."/>
            <person name="Gargeya S."/>
            <person name="Fitzgerald M."/>
            <person name="Haas B."/>
            <person name="Abouelleil A."/>
            <person name="Alvarado L."/>
            <person name="Arachchi H.M."/>
            <person name="Berlin A.M."/>
            <person name="Chapman S.B."/>
            <person name="Dewar J."/>
            <person name="Goldberg J."/>
            <person name="Griggs A."/>
            <person name="Gujja S."/>
            <person name="Hansen M."/>
            <person name="Howarth C."/>
            <person name="Imamovic A."/>
            <person name="Larimer J."/>
            <person name="McCowan C."/>
            <person name="Murphy C."/>
            <person name="Neiman D."/>
            <person name="Pearson M."/>
            <person name="Priest M."/>
            <person name="Roberts A."/>
            <person name="Saif S."/>
            <person name="Shea T."/>
            <person name="Sisk P."/>
            <person name="Sykes S."/>
            <person name="Wortman J."/>
            <person name="Nusbaum C."/>
            <person name="Birren B."/>
        </authorList>
    </citation>
    <scope>NUCLEOTIDE SEQUENCE [LARGE SCALE GENOMIC DNA]</scope>
    <source>
        <strain evidence="7 8">ATCC BAA-412</strain>
    </source>
</reference>
<dbReference type="EMBL" id="AJAT01000017">
    <property type="protein sequence ID" value="EOL42650.1"/>
    <property type="molecule type" value="Genomic_DNA"/>
</dbReference>
<dbReference type="Proteomes" id="UP000013785">
    <property type="component" value="Unassembled WGS sequence"/>
</dbReference>
<feature type="active site" description="Nucleophile" evidence="4">
    <location>
        <position position="407"/>
    </location>
</feature>
<dbReference type="GO" id="GO:0016052">
    <property type="term" value="P:carbohydrate catabolic process"/>
    <property type="evidence" value="ECO:0007669"/>
    <property type="project" value="TreeGrafter"/>
</dbReference>
<sequence length="508" mass="58452">MKGGLVLHLTGVDGERIIFMYYKEIDSFPEDFLWGAASAAYQIEGAWNEDGKGPSIWDEFSKIEGKTFEGTNGEVAVDHYHRYKEDISYMKEMGLKAYRFSVAWSRVIPDGEGEINEKGLDFYENLVDELIKNGIEPVLTLYHWDMPQALQDKYGGWESREVIPAFEKYCEALFLRLRDKVKYWVTMNEQNVFTSLGYRWAAHPPAVTDLKRMYAANHVVNLANATAISLFHQLVPKGLIGPSYGYGPIYPLTADPSDVLAAENAEAFNNDWTLDVYCRGTYPKFVMKQLEHLGIAPQVTAEDSRLLTSATPDFLGINYYHGGTVQQNRIEKPENQSSTEKNFSKTDPYLMQPKEEQAMSPEVPMFNGIENPYLEKTKWGWEIDPVGFRVALRRIQSRYDLPVFVTENGLGAIDVLTEDKKIHDDYRIDYLNEHLVEMKKAIADGVEVIGYCAWSFTDLLSWLNGYKKRYGFVYVDRDEHDEKTLERIPKDSFYWYQQVIKENGENLS</sequence>
<dbReference type="AlphaFoldDB" id="R3WLA6"/>
<dbReference type="HOGENOM" id="CLU_001859_0_1_9"/>
<evidence type="ECO:0000313" key="7">
    <source>
        <dbReference type="EMBL" id="EOL42650.1"/>
    </source>
</evidence>
<organism evidence="7 8">
    <name type="scientific">Enterococcus phoeniculicola ATCC BAA-412</name>
    <dbReference type="NCBI Taxonomy" id="1158610"/>
    <lineage>
        <taxon>Bacteria</taxon>
        <taxon>Bacillati</taxon>
        <taxon>Bacillota</taxon>
        <taxon>Bacilli</taxon>
        <taxon>Lactobacillales</taxon>
        <taxon>Enterococcaceae</taxon>
        <taxon>Enterococcus</taxon>
    </lineage>
</organism>
<evidence type="ECO:0000256" key="5">
    <source>
        <dbReference type="RuleBase" id="RU003690"/>
    </source>
</evidence>
<dbReference type="FunFam" id="3.20.20.80:FF:000004">
    <property type="entry name" value="Beta-glucosidase 6-phospho-beta-glucosidase"/>
    <property type="match status" value="1"/>
</dbReference>
<name>R3WLA6_9ENTE</name>
<dbReference type="InterPro" id="IPR018120">
    <property type="entry name" value="Glyco_hydro_1_AS"/>
</dbReference>
<dbReference type="InterPro" id="IPR017853">
    <property type="entry name" value="GH"/>
</dbReference>
<dbReference type="GO" id="GO:0008422">
    <property type="term" value="F:beta-glucosidase activity"/>
    <property type="evidence" value="ECO:0007669"/>
    <property type="project" value="TreeGrafter"/>
</dbReference>
<evidence type="ECO:0000256" key="4">
    <source>
        <dbReference type="PROSITE-ProRule" id="PRU10055"/>
    </source>
</evidence>
<dbReference type="Gene3D" id="3.20.20.80">
    <property type="entry name" value="Glycosidases"/>
    <property type="match status" value="1"/>
</dbReference>
<evidence type="ECO:0000256" key="6">
    <source>
        <dbReference type="RuleBase" id="RU004468"/>
    </source>
</evidence>
<protein>
    <submittedName>
        <fullName evidence="7">Beta-glucosidase</fullName>
    </submittedName>
</protein>
<evidence type="ECO:0000256" key="3">
    <source>
        <dbReference type="ARBA" id="ARBA00023295"/>
    </source>
</evidence>
<proteinExistence type="inferred from homology"/>
<dbReference type="PRINTS" id="PR00131">
    <property type="entry name" value="GLHYDRLASE1"/>
</dbReference>
<keyword evidence="8" id="KW-1185">Reference proteome</keyword>
<dbReference type="PROSITE" id="PS00653">
    <property type="entry name" value="GLYCOSYL_HYDROL_F1_2"/>
    <property type="match status" value="1"/>
</dbReference>
<keyword evidence="3 6" id="KW-0326">Glycosidase</keyword>
<dbReference type="STRING" id="154621.RV11_GL002972"/>
<evidence type="ECO:0000256" key="1">
    <source>
        <dbReference type="ARBA" id="ARBA00010838"/>
    </source>
</evidence>
<dbReference type="InterPro" id="IPR033132">
    <property type="entry name" value="GH_1_N_CS"/>
</dbReference>
<dbReference type="GO" id="GO:0005829">
    <property type="term" value="C:cytosol"/>
    <property type="evidence" value="ECO:0007669"/>
    <property type="project" value="TreeGrafter"/>
</dbReference>
<dbReference type="eggNOG" id="COG2723">
    <property type="taxonomic scope" value="Bacteria"/>
</dbReference>
<evidence type="ECO:0000256" key="2">
    <source>
        <dbReference type="ARBA" id="ARBA00022801"/>
    </source>
</evidence>